<proteinExistence type="predicted"/>
<protein>
    <submittedName>
        <fullName evidence="1">Uncharacterized protein</fullName>
    </submittedName>
</protein>
<organism evidence="1 2">
    <name type="scientific">Sphingobacterium phlebotomi</name>
    <dbReference type="NCBI Taxonomy" id="2605433"/>
    <lineage>
        <taxon>Bacteria</taxon>
        <taxon>Pseudomonadati</taxon>
        <taxon>Bacteroidota</taxon>
        <taxon>Sphingobacteriia</taxon>
        <taxon>Sphingobacteriales</taxon>
        <taxon>Sphingobacteriaceae</taxon>
        <taxon>Sphingobacterium</taxon>
    </lineage>
</organism>
<comment type="caution">
    <text evidence="1">The sequence shown here is derived from an EMBL/GenBank/DDBJ whole genome shotgun (WGS) entry which is preliminary data.</text>
</comment>
<gene>
    <name evidence="1" type="ORF">FXV77_21325</name>
</gene>
<accession>A0A5D4GSA1</accession>
<dbReference type="Proteomes" id="UP000322362">
    <property type="component" value="Unassembled WGS sequence"/>
</dbReference>
<dbReference type="AlphaFoldDB" id="A0A5D4GSA1"/>
<sequence length="117" mass="13003">MSVYLPLSIPDEAKVIFNEQKVKPSETKSIQDDLNSIPEDVPHIRDNLSAIRDVVKNKCKGLMRIPFVTRVVPATINDVDSSRTYILAERKAILDKTAYIGNVINGIADRAENIPNG</sequence>
<evidence type="ECO:0000313" key="2">
    <source>
        <dbReference type="Proteomes" id="UP000322362"/>
    </source>
</evidence>
<dbReference type="EMBL" id="VTAV01000027">
    <property type="protein sequence ID" value="TYR31238.1"/>
    <property type="molecule type" value="Genomic_DNA"/>
</dbReference>
<reference evidence="1 2" key="1">
    <citation type="submission" date="2019-08" db="EMBL/GenBank/DDBJ databases">
        <title>Phlebobacter frassis gen. nov. sp. nov., a new member of family Sphingobacteriaceae isolated from sand fly rearing media.</title>
        <authorList>
            <person name="Kakumanu M.L."/>
            <person name="Marayati B.F."/>
            <person name="Wada-Katsumata A."/>
            <person name="Wasserberg G."/>
            <person name="Schal C."/>
            <person name="Apperson C.S."/>
            <person name="Ponnusamy L."/>
        </authorList>
    </citation>
    <scope>NUCLEOTIDE SEQUENCE [LARGE SCALE GENOMIC DNA]</scope>
    <source>
        <strain evidence="1 2">SSI9</strain>
    </source>
</reference>
<name>A0A5D4GSA1_9SPHI</name>
<keyword evidence="2" id="KW-1185">Reference proteome</keyword>
<evidence type="ECO:0000313" key="1">
    <source>
        <dbReference type="EMBL" id="TYR31238.1"/>
    </source>
</evidence>
<dbReference type="RefSeq" id="WP_222867848.1">
    <property type="nucleotide sequence ID" value="NZ_VTAV01000027.1"/>
</dbReference>